<evidence type="ECO:0000259" key="4">
    <source>
        <dbReference type="Pfam" id="PF25976"/>
    </source>
</evidence>
<feature type="domain" description="Lipoprotein LpqB C-terminal" evidence="3">
    <location>
        <begin position="348"/>
        <end position="612"/>
    </location>
</feature>
<dbReference type="Pfam" id="PF10646">
    <property type="entry name" value="Germane"/>
    <property type="match status" value="1"/>
</dbReference>
<evidence type="ECO:0000313" key="5">
    <source>
        <dbReference type="EMBL" id="GAA4851368.1"/>
    </source>
</evidence>
<evidence type="ECO:0000259" key="2">
    <source>
        <dbReference type="Pfam" id="PF10646"/>
    </source>
</evidence>
<evidence type="ECO:0000256" key="1">
    <source>
        <dbReference type="SAM" id="MobiDB-lite"/>
    </source>
</evidence>
<feature type="domain" description="Lipoprotein LpqB N-terminal" evidence="4">
    <location>
        <begin position="64"/>
        <end position="191"/>
    </location>
</feature>
<dbReference type="Pfam" id="PF25976">
    <property type="entry name" value="LpqB_N"/>
    <property type="match status" value="1"/>
</dbReference>
<evidence type="ECO:0008006" key="7">
    <source>
        <dbReference type="Google" id="ProtNLM"/>
    </source>
</evidence>
<comment type="caution">
    <text evidence="5">The sequence shown here is derived from an EMBL/GenBank/DDBJ whole genome shotgun (WGS) entry which is preliminary data.</text>
</comment>
<dbReference type="Proteomes" id="UP001501752">
    <property type="component" value="Unassembled WGS sequence"/>
</dbReference>
<dbReference type="EMBL" id="BAABIS010000001">
    <property type="protein sequence ID" value="GAA4851368.1"/>
    <property type="molecule type" value="Genomic_DNA"/>
</dbReference>
<protein>
    <recommendedName>
        <fullName evidence="7">Lipoprotein LpqB beta-propeller domain-containing protein</fullName>
    </recommendedName>
</protein>
<reference evidence="6" key="1">
    <citation type="journal article" date="2019" name="Int. J. Syst. Evol. Microbiol.">
        <title>The Global Catalogue of Microorganisms (GCM) 10K type strain sequencing project: providing services to taxonomists for standard genome sequencing and annotation.</title>
        <authorList>
            <consortium name="The Broad Institute Genomics Platform"/>
            <consortium name="The Broad Institute Genome Sequencing Center for Infectious Disease"/>
            <person name="Wu L."/>
            <person name="Ma J."/>
        </authorList>
    </citation>
    <scope>NUCLEOTIDE SEQUENCE [LARGE SCALE GENOMIC DNA]</scope>
    <source>
        <strain evidence="6">JCM 13006</strain>
    </source>
</reference>
<keyword evidence="6" id="KW-1185">Reference proteome</keyword>
<evidence type="ECO:0000259" key="3">
    <source>
        <dbReference type="Pfam" id="PF10647"/>
    </source>
</evidence>
<feature type="region of interest" description="Disordered" evidence="1">
    <location>
        <begin position="555"/>
        <end position="590"/>
    </location>
</feature>
<feature type="domain" description="GerMN" evidence="2">
    <location>
        <begin position="200"/>
        <end position="297"/>
    </location>
</feature>
<proteinExistence type="predicted"/>
<gene>
    <name evidence="5" type="ORF">GCM10023235_30500</name>
</gene>
<feature type="compositionally biased region" description="Polar residues" evidence="1">
    <location>
        <begin position="557"/>
        <end position="585"/>
    </location>
</feature>
<dbReference type="InterPro" id="IPR018910">
    <property type="entry name" value="LpqB_C"/>
</dbReference>
<name>A0ABP9DPE5_9ACTN</name>
<dbReference type="PROSITE" id="PS51257">
    <property type="entry name" value="PROKAR_LIPOPROTEIN"/>
    <property type="match status" value="1"/>
</dbReference>
<dbReference type="RefSeq" id="WP_345697374.1">
    <property type="nucleotide sequence ID" value="NZ_BAABIS010000001.1"/>
</dbReference>
<dbReference type="Pfam" id="PF10647">
    <property type="entry name" value="Gmad1"/>
    <property type="match status" value="1"/>
</dbReference>
<accession>A0ABP9DPE5</accession>
<dbReference type="InterPro" id="IPR019606">
    <property type="entry name" value="GerMN"/>
</dbReference>
<dbReference type="SUPFAM" id="SSF82171">
    <property type="entry name" value="DPP6 N-terminal domain-like"/>
    <property type="match status" value="1"/>
</dbReference>
<organism evidence="5 6">
    <name type="scientific">Kitasatospora terrestris</name>
    <dbReference type="NCBI Taxonomy" id="258051"/>
    <lineage>
        <taxon>Bacteria</taxon>
        <taxon>Bacillati</taxon>
        <taxon>Actinomycetota</taxon>
        <taxon>Actinomycetes</taxon>
        <taxon>Kitasatosporales</taxon>
        <taxon>Streptomycetaceae</taxon>
        <taxon>Kitasatospora</taxon>
    </lineage>
</organism>
<sequence>MARSTARTRRRTGGGTASRLGGLAAVGLLATGCVTMPSGGPPERVEPQGAAADDLQVHVYPVAPHTGELPQDLLAGFLDSSNADQANYDTARQYLTADASRGWRPEARVVVLDKPQYGGDAVPEQGDTTAEVSVSGSRVAELDAKHTYQPARGEAFQQTFGFVKETEGPNKGEWRINRLPDGLILDRTNFDNGYKAVHRYFFAVADPSADRPVQVLVPDPIYLRRRIDPLTAAAQATAAGPSDWLAPAVYSALGGVQVRSVTVGDNKVATVKVDGADLTGRPQSCQQMAEQLFQAVADQQGKGQLERLEVTGAAGGCSVGSGQVTQVAPGALAGGQAGSQAYYQLETGQLMRYQDGGQGSPVPGVLGQPAAAGQGRYQSVAVSRDGGAAAVVGAGGKSLYLTGLGEADKLGDSVVSSGAPRADSGLASPSWDGRRDLWIVDRDPAAPRVLMVRGRSHSTVQVEGLGGRTVQALRISSDGTRVALVLKSATGAQSLELGLVVHGGTPGSPQARIVGLRPIAPQLAEVASVAWADSDQLLVLGKEVDKLQQLHYLGTDGSASTDSPQQGGESMTSASATEVRNSTDPVQALPAVLTVSDQGIYRLKDNQWSEVPVKSRAVSFSYPS</sequence>
<evidence type="ECO:0000313" key="6">
    <source>
        <dbReference type="Proteomes" id="UP001501752"/>
    </source>
</evidence>
<dbReference type="InterPro" id="IPR059026">
    <property type="entry name" value="LpqB_N"/>
</dbReference>